<dbReference type="Pfam" id="PF00551">
    <property type="entry name" value="Formyl_trans_N"/>
    <property type="match status" value="1"/>
</dbReference>
<evidence type="ECO:0000256" key="3">
    <source>
        <dbReference type="ARBA" id="ARBA00022679"/>
    </source>
</evidence>
<keyword evidence="4 5" id="KW-0648">Protein biosynthesis</keyword>
<dbReference type="InterPro" id="IPR044135">
    <property type="entry name" value="Met-tRNA-FMT_C"/>
</dbReference>
<organism evidence="9 10">
    <name type="scientific">Mycolicibacterium iranicum</name>
    <name type="common">Mycobacterium iranicum</name>
    <dbReference type="NCBI Taxonomy" id="912594"/>
    <lineage>
        <taxon>Bacteria</taxon>
        <taxon>Bacillati</taxon>
        <taxon>Actinomycetota</taxon>
        <taxon>Actinomycetes</taxon>
        <taxon>Mycobacteriales</taxon>
        <taxon>Mycobacteriaceae</taxon>
        <taxon>Mycolicibacterium</taxon>
    </lineage>
</organism>
<evidence type="ECO:0000259" key="8">
    <source>
        <dbReference type="Pfam" id="PF02911"/>
    </source>
</evidence>
<dbReference type="HAMAP" id="MF_00182">
    <property type="entry name" value="Formyl_trans"/>
    <property type="match status" value="1"/>
</dbReference>
<dbReference type="RefSeq" id="WP_183467695.1">
    <property type="nucleotide sequence ID" value="NZ_JACHVU010000003.1"/>
</dbReference>
<feature type="compositionally biased region" description="Basic and acidic residues" evidence="6">
    <location>
        <begin position="299"/>
        <end position="310"/>
    </location>
</feature>
<dbReference type="InterPro" id="IPR041711">
    <property type="entry name" value="Met-tRNA-FMT_N"/>
</dbReference>
<dbReference type="InterPro" id="IPR005793">
    <property type="entry name" value="Formyl_trans_C"/>
</dbReference>
<comment type="caution">
    <text evidence="9">The sequence shown here is derived from an EMBL/GenBank/DDBJ whole genome shotgun (WGS) entry which is preliminary data.</text>
</comment>
<dbReference type="CDD" id="cd08704">
    <property type="entry name" value="Met_tRNA_FMT_C"/>
    <property type="match status" value="1"/>
</dbReference>
<dbReference type="InterPro" id="IPR005794">
    <property type="entry name" value="Fmt"/>
</dbReference>
<dbReference type="AlphaFoldDB" id="A0A839Q2Y6"/>
<evidence type="ECO:0000313" key="10">
    <source>
        <dbReference type="Proteomes" id="UP000550501"/>
    </source>
</evidence>
<dbReference type="Gene3D" id="3.40.50.12230">
    <property type="match status" value="1"/>
</dbReference>
<dbReference type="CDD" id="cd08646">
    <property type="entry name" value="FMT_core_Met-tRNA-FMT_N"/>
    <property type="match status" value="1"/>
</dbReference>
<comment type="catalytic activity">
    <reaction evidence="5">
        <text>L-methionyl-tRNA(fMet) + (6R)-10-formyltetrahydrofolate = N-formyl-L-methionyl-tRNA(fMet) + (6S)-5,6,7,8-tetrahydrofolate + H(+)</text>
        <dbReference type="Rhea" id="RHEA:24380"/>
        <dbReference type="Rhea" id="RHEA-COMP:9952"/>
        <dbReference type="Rhea" id="RHEA-COMP:9953"/>
        <dbReference type="ChEBI" id="CHEBI:15378"/>
        <dbReference type="ChEBI" id="CHEBI:57453"/>
        <dbReference type="ChEBI" id="CHEBI:78530"/>
        <dbReference type="ChEBI" id="CHEBI:78844"/>
        <dbReference type="ChEBI" id="CHEBI:195366"/>
        <dbReference type="EC" id="2.1.2.9"/>
    </reaction>
</comment>
<comment type="function">
    <text evidence="5">Attaches a formyl group to the free amino group of methionyl-tRNA(fMet). The formyl group appears to play a dual role in the initiator identity of N-formylmethionyl-tRNA by promoting its recognition by IF2 and preventing the misappropriation of this tRNA by the elongation apparatus.</text>
</comment>
<proteinExistence type="inferred from homology"/>
<feature type="domain" description="Formyl transferase N-terminal" evidence="7">
    <location>
        <begin position="3"/>
        <end position="174"/>
    </location>
</feature>
<feature type="region of interest" description="Disordered" evidence="6">
    <location>
        <begin position="283"/>
        <end position="310"/>
    </location>
</feature>
<reference evidence="9 10" key="1">
    <citation type="submission" date="2020-08" db="EMBL/GenBank/DDBJ databases">
        <title>The Agave Microbiome: Exploring the role of microbial communities in plant adaptations to desert environments.</title>
        <authorList>
            <person name="Partida-Martinez L.P."/>
        </authorList>
    </citation>
    <scope>NUCLEOTIDE SEQUENCE [LARGE SCALE GENOMIC DNA]</scope>
    <source>
        <strain evidence="9 10">AT2.18</strain>
    </source>
</reference>
<comment type="similarity">
    <text evidence="1 5">Belongs to the Fmt family.</text>
</comment>
<dbReference type="EC" id="2.1.2.9" evidence="2 5"/>
<evidence type="ECO:0000256" key="1">
    <source>
        <dbReference type="ARBA" id="ARBA00010699"/>
    </source>
</evidence>
<dbReference type="GO" id="GO:0004479">
    <property type="term" value="F:methionyl-tRNA formyltransferase activity"/>
    <property type="evidence" value="ECO:0007669"/>
    <property type="project" value="UniProtKB-UniRule"/>
</dbReference>
<evidence type="ECO:0000256" key="4">
    <source>
        <dbReference type="ARBA" id="ARBA00022917"/>
    </source>
</evidence>
<dbReference type="PANTHER" id="PTHR11138:SF5">
    <property type="entry name" value="METHIONYL-TRNA FORMYLTRANSFERASE, MITOCHONDRIAL"/>
    <property type="match status" value="1"/>
</dbReference>
<dbReference type="GO" id="GO:0005829">
    <property type="term" value="C:cytosol"/>
    <property type="evidence" value="ECO:0007669"/>
    <property type="project" value="TreeGrafter"/>
</dbReference>
<keyword evidence="10" id="KW-1185">Reference proteome</keyword>
<dbReference type="FunFam" id="3.40.50.12230:FF:000001">
    <property type="entry name" value="Methionyl-tRNA formyltransferase"/>
    <property type="match status" value="1"/>
</dbReference>
<dbReference type="Proteomes" id="UP000550501">
    <property type="component" value="Unassembled WGS sequence"/>
</dbReference>
<dbReference type="PANTHER" id="PTHR11138">
    <property type="entry name" value="METHIONYL-TRNA FORMYLTRANSFERASE"/>
    <property type="match status" value="1"/>
</dbReference>
<evidence type="ECO:0000256" key="2">
    <source>
        <dbReference type="ARBA" id="ARBA00012261"/>
    </source>
</evidence>
<dbReference type="NCBIfam" id="TIGR00460">
    <property type="entry name" value="fmt"/>
    <property type="match status" value="1"/>
</dbReference>
<evidence type="ECO:0000256" key="5">
    <source>
        <dbReference type="HAMAP-Rule" id="MF_00182"/>
    </source>
</evidence>
<evidence type="ECO:0000256" key="6">
    <source>
        <dbReference type="SAM" id="MobiDB-lite"/>
    </source>
</evidence>
<evidence type="ECO:0000313" key="9">
    <source>
        <dbReference type="EMBL" id="MBB2990470.1"/>
    </source>
</evidence>
<dbReference type="InterPro" id="IPR002376">
    <property type="entry name" value="Formyl_transf_N"/>
</dbReference>
<dbReference type="EMBL" id="JACHVU010000003">
    <property type="protein sequence ID" value="MBB2990470.1"/>
    <property type="molecule type" value="Genomic_DNA"/>
</dbReference>
<feature type="binding site" evidence="5">
    <location>
        <begin position="110"/>
        <end position="113"/>
    </location>
    <ligand>
        <name>(6S)-5,6,7,8-tetrahydrofolate</name>
        <dbReference type="ChEBI" id="CHEBI:57453"/>
    </ligand>
</feature>
<gene>
    <name evidence="5" type="primary">fmt</name>
    <name evidence="9" type="ORF">FHR72_001938</name>
</gene>
<dbReference type="InterPro" id="IPR011034">
    <property type="entry name" value="Formyl_transferase-like_C_sf"/>
</dbReference>
<dbReference type="SUPFAM" id="SSF53328">
    <property type="entry name" value="Formyltransferase"/>
    <property type="match status" value="1"/>
</dbReference>
<dbReference type="InterPro" id="IPR036477">
    <property type="entry name" value="Formyl_transf_N_sf"/>
</dbReference>
<dbReference type="SUPFAM" id="SSF50486">
    <property type="entry name" value="FMT C-terminal domain-like"/>
    <property type="match status" value="1"/>
</dbReference>
<evidence type="ECO:0000259" key="7">
    <source>
        <dbReference type="Pfam" id="PF00551"/>
    </source>
</evidence>
<keyword evidence="3 5" id="KW-0808">Transferase</keyword>
<name>A0A839Q2Y6_MYCIR</name>
<accession>A0A839Q2Y6</accession>
<feature type="domain" description="Formyl transferase C-terminal" evidence="8">
    <location>
        <begin position="204"/>
        <end position="301"/>
    </location>
</feature>
<protein>
    <recommendedName>
        <fullName evidence="2 5">Methionyl-tRNA formyltransferase</fullName>
        <ecNumber evidence="2 5">2.1.2.9</ecNumber>
    </recommendedName>
</protein>
<sequence length="310" mass="32341">MRLVFAGTPEPALPSLQRLIDSPRHDVVAVLTRPDAAAGRRGTPAPSPVAQLAAEHGIPVLKPDKPNSSEFVAELDALSPDCCAVVAYGALLRDGLLAVPAHGWVNLHFSVLPAWRGAAPVQAAIAAGDEVTGATTFQIEPSLDSGPVFGVVTETIRPTDTAGDLLGRLSESGAGLLEATMDGIEDGTLTAVPQPVDGVSVAPKVTVEDARVRWDLPAHVVDRRIRSVTPNPGAWTMIGDLRVKVGPVTVATDEPKGLAPGEIRVDKKHVHIGTGSHAVKLGTVQPPGKKPMNAADWARGARPEETGWAQ</sequence>
<dbReference type="Pfam" id="PF02911">
    <property type="entry name" value="Formyl_trans_C"/>
    <property type="match status" value="1"/>
</dbReference>